<dbReference type="Proteomes" id="UP000009046">
    <property type="component" value="Unassembled WGS sequence"/>
</dbReference>
<organism>
    <name type="scientific">Pediculus humanus subsp. corporis</name>
    <name type="common">Body louse</name>
    <dbReference type="NCBI Taxonomy" id="121224"/>
    <lineage>
        <taxon>Eukaryota</taxon>
        <taxon>Metazoa</taxon>
        <taxon>Ecdysozoa</taxon>
        <taxon>Arthropoda</taxon>
        <taxon>Hexapoda</taxon>
        <taxon>Insecta</taxon>
        <taxon>Pterygota</taxon>
        <taxon>Neoptera</taxon>
        <taxon>Paraneoptera</taxon>
        <taxon>Psocodea</taxon>
        <taxon>Troctomorpha</taxon>
        <taxon>Phthiraptera</taxon>
        <taxon>Anoplura</taxon>
        <taxon>Pediculidae</taxon>
        <taxon>Pediculus</taxon>
    </lineage>
</organism>
<sequence>MPAPLHLISQSVDVLSIILIGSDDVNNTWKLSGYNNINCKFEFQNASWDMLKFIELEIQQTENDSDWLGALIMSMEMLKVYEE</sequence>
<evidence type="ECO:0000313" key="3">
    <source>
        <dbReference type="EnsemblMetazoa" id="PHUM529380-PA"/>
    </source>
</evidence>
<dbReference type="GeneID" id="8235032"/>
<feature type="domain" description="Ku70/Ku80 N-terminal alpha/beta" evidence="1">
    <location>
        <begin position="6"/>
        <end position="79"/>
    </location>
</feature>
<dbReference type="VEuPathDB" id="VectorBase:PHUM529380"/>
<name>E0VZ97_PEDHC</name>
<dbReference type="AlphaFoldDB" id="E0VZ97"/>
<reference evidence="3" key="3">
    <citation type="submission" date="2021-02" db="UniProtKB">
        <authorList>
            <consortium name="EnsemblMetazoa"/>
        </authorList>
    </citation>
    <scope>IDENTIFICATION</scope>
    <source>
        <strain evidence="3">USDA</strain>
    </source>
</reference>
<reference evidence="2" key="1">
    <citation type="submission" date="2007-04" db="EMBL/GenBank/DDBJ databases">
        <title>Annotation of Pediculus humanus corporis strain USDA.</title>
        <authorList>
            <person name="Kirkness E."/>
            <person name="Hannick L."/>
            <person name="Hass B."/>
            <person name="Bruggner R."/>
            <person name="Lawson D."/>
            <person name="Bidwell S."/>
            <person name="Joardar V."/>
            <person name="Caler E."/>
            <person name="Walenz B."/>
            <person name="Inman J."/>
            <person name="Schobel S."/>
            <person name="Galinsky K."/>
            <person name="Amedeo P."/>
            <person name="Strausberg R."/>
        </authorList>
    </citation>
    <scope>NUCLEOTIDE SEQUENCE</scope>
    <source>
        <strain evidence="2">USDA</strain>
    </source>
</reference>
<dbReference type="OrthoDB" id="30826at2759"/>
<protein>
    <recommendedName>
        <fullName evidence="1">Ku70/Ku80 N-terminal alpha/beta domain-containing protein</fullName>
    </recommendedName>
</protein>
<accession>E0VZ97</accession>
<evidence type="ECO:0000313" key="4">
    <source>
        <dbReference type="Proteomes" id="UP000009046"/>
    </source>
</evidence>
<dbReference type="InterPro" id="IPR005161">
    <property type="entry name" value="Ku_N"/>
</dbReference>
<dbReference type="KEGG" id="phu:Phum_PHUM529380"/>
<proteinExistence type="predicted"/>
<dbReference type="GO" id="GO:0032991">
    <property type="term" value="C:protein-containing complex"/>
    <property type="evidence" value="ECO:0007669"/>
    <property type="project" value="UniProtKB-ARBA"/>
</dbReference>
<dbReference type="SUPFAM" id="SSF53300">
    <property type="entry name" value="vWA-like"/>
    <property type="match status" value="1"/>
</dbReference>
<dbReference type="HOGENOM" id="CLU_2545351_0_0_1"/>
<dbReference type="EMBL" id="DS235851">
    <property type="protein sequence ID" value="EEB18703.1"/>
    <property type="molecule type" value="Genomic_DNA"/>
</dbReference>
<evidence type="ECO:0000259" key="1">
    <source>
        <dbReference type="Pfam" id="PF03731"/>
    </source>
</evidence>
<dbReference type="Gene3D" id="3.40.50.410">
    <property type="entry name" value="von Willebrand factor, type A domain"/>
    <property type="match status" value="1"/>
</dbReference>
<reference evidence="2" key="2">
    <citation type="submission" date="2007-04" db="EMBL/GenBank/DDBJ databases">
        <title>The genome of the human body louse.</title>
        <authorList>
            <consortium name="The Human Body Louse Genome Consortium"/>
            <person name="Kirkness E."/>
            <person name="Walenz B."/>
            <person name="Hass B."/>
            <person name="Bruggner R."/>
            <person name="Strausberg R."/>
        </authorList>
    </citation>
    <scope>NUCLEOTIDE SEQUENCE</scope>
    <source>
        <strain evidence="2">USDA</strain>
    </source>
</reference>
<dbReference type="EnsemblMetazoa" id="PHUM529380-RA">
    <property type="protein sequence ID" value="PHUM529380-PA"/>
    <property type="gene ID" value="PHUM529380"/>
</dbReference>
<dbReference type="InParanoid" id="E0VZ97"/>
<dbReference type="Pfam" id="PF03731">
    <property type="entry name" value="Ku_N"/>
    <property type="match status" value="1"/>
</dbReference>
<evidence type="ECO:0000313" key="2">
    <source>
        <dbReference type="EMBL" id="EEB18703.1"/>
    </source>
</evidence>
<keyword evidence="4" id="KW-1185">Reference proteome</keyword>
<gene>
    <name evidence="3" type="primary">8235032</name>
    <name evidence="2" type="ORF">Phum_PHUM529380</name>
</gene>
<dbReference type="CTD" id="8235032"/>
<dbReference type="EMBL" id="AAZO01006417">
    <property type="status" value="NOT_ANNOTATED_CDS"/>
    <property type="molecule type" value="Genomic_DNA"/>
</dbReference>
<dbReference type="InterPro" id="IPR036465">
    <property type="entry name" value="vWFA_dom_sf"/>
</dbReference>
<dbReference type="RefSeq" id="XP_002431441.1">
    <property type="nucleotide sequence ID" value="XM_002431396.1"/>
</dbReference>